<dbReference type="Gene3D" id="3.30.530.20">
    <property type="match status" value="1"/>
</dbReference>
<reference evidence="3 4" key="1">
    <citation type="journal article" date="2019" name="G3 (Bethesda)">
        <title>Sequencing of a Wild Apple (Malus baccata) Genome Unravels the Differences Between Cultivated and Wild Apple Species Regarding Disease Resistance and Cold Tolerance.</title>
        <authorList>
            <person name="Chen X."/>
        </authorList>
    </citation>
    <scope>NUCLEOTIDE SEQUENCE [LARGE SCALE GENOMIC DNA]</scope>
    <source>
        <strain evidence="4">cv. Shandingzi</strain>
        <tissue evidence="3">Leaves</tissue>
    </source>
</reference>
<sequence>MAQIAKIDAQAEIKSSPDKFHGFFKNNITSFPQMFPQIFKSVEVVGGDSEPTCSSLILVRVSSMRFESQPREGPVTAKIKIPAVDDEITSINFVVLDGDVLKLYKTFKAKLEISKAGNGGSTVKWTLEVEKANANAPEPKLYADHAIKVSKGIDAYLGRD</sequence>
<dbReference type="PANTHER" id="PTHR31338">
    <property type="entry name" value="POLYKETIDE CYCLASE/DEHYDRASE AND LIPID TRANSPORT SUPERFAMILY PROTEIN"/>
    <property type="match status" value="1"/>
</dbReference>
<dbReference type="Pfam" id="PF00407">
    <property type="entry name" value="Bet_v_1"/>
    <property type="match status" value="1"/>
</dbReference>
<evidence type="ECO:0000313" key="3">
    <source>
        <dbReference type="EMBL" id="TQD72016.1"/>
    </source>
</evidence>
<name>A0A540KCR0_MALBA</name>
<dbReference type="SUPFAM" id="SSF55961">
    <property type="entry name" value="Bet v1-like"/>
    <property type="match status" value="1"/>
</dbReference>
<dbReference type="GO" id="GO:0006952">
    <property type="term" value="P:defense response"/>
    <property type="evidence" value="ECO:0007669"/>
    <property type="project" value="InterPro"/>
</dbReference>
<feature type="domain" description="Bet v I/Major latex protein" evidence="2">
    <location>
        <begin position="2"/>
        <end position="160"/>
    </location>
</feature>
<proteinExistence type="inferred from homology"/>
<dbReference type="AlphaFoldDB" id="A0A540KCR0"/>
<comment type="similarity">
    <text evidence="1">Belongs to the MLP family.</text>
</comment>
<evidence type="ECO:0000256" key="1">
    <source>
        <dbReference type="ARBA" id="ARBA00038242"/>
    </source>
</evidence>
<dbReference type="InterPro" id="IPR052006">
    <property type="entry name" value="MLP-like"/>
</dbReference>
<protein>
    <recommendedName>
        <fullName evidence="2">Bet v I/Major latex protein domain-containing protein</fullName>
    </recommendedName>
</protein>
<keyword evidence="4" id="KW-1185">Reference proteome</keyword>
<dbReference type="EMBL" id="VIEB01001461">
    <property type="protein sequence ID" value="TQD72016.1"/>
    <property type="molecule type" value="Genomic_DNA"/>
</dbReference>
<dbReference type="SMART" id="SM01037">
    <property type="entry name" value="Bet_v_1"/>
    <property type="match status" value="1"/>
</dbReference>
<dbReference type="Proteomes" id="UP000315295">
    <property type="component" value="Unassembled WGS sequence"/>
</dbReference>
<evidence type="ECO:0000313" key="4">
    <source>
        <dbReference type="Proteomes" id="UP000315295"/>
    </source>
</evidence>
<accession>A0A540KCR0</accession>
<organism evidence="3 4">
    <name type="scientific">Malus baccata</name>
    <name type="common">Siberian crab apple</name>
    <name type="synonym">Pyrus baccata</name>
    <dbReference type="NCBI Taxonomy" id="106549"/>
    <lineage>
        <taxon>Eukaryota</taxon>
        <taxon>Viridiplantae</taxon>
        <taxon>Streptophyta</taxon>
        <taxon>Embryophyta</taxon>
        <taxon>Tracheophyta</taxon>
        <taxon>Spermatophyta</taxon>
        <taxon>Magnoliopsida</taxon>
        <taxon>eudicotyledons</taxon>
        <taxon>Gunneridae</taxon>
        <taxon>Pentapetalae</taxon>
        <taxon>rosids</taxon>
        <taxon>fabids</taxon>
        <taxon>Rosales</taxon>
        <taxon>Rosaceae</taxon>
        <taxon>Amygdaloideae</taxon>
        <taxon>Maleae</taxon>
        <taxon>Malus</taxon>
    </lineage>
</organism>
<dbReference type="STRING" id="106549.A0A540KCR0"/>
<dbReference type="InterPro" id="IPR023393">
    <property type="entry name" value="START-like_dom_sf"/>
</dbReference>
<dbReference type="PANTHER" id="PTHR31338:SF16">
    <property type="entry name" value="POLYKETIDE CYCLASE_DEHYDRASE AND LIPID TRANSPORT SUPERFAMILY PROTEIN"/>
    <property type="match status" value="1"/>
</dbReference>
<comment type="caution">
    <text evidence="3">The sequence shown here is derived from an EMBL/GenBank/DDBJ whole genome shotgun (WGS) entry which is preliminary data.</text>
</comment>
<evidence type="ECO:0000259" key="2">
    <source>
        <dbReference type="SMART" id="SM01037"/>
    </source>
</evidence>
<dbReference type="InterPro" id="IPR000916">
    <property type="entry name" value="Bet_v_I/MLP"/>
</dbReference>
<gene>
    <name evidence="3" type="ORF">C1H46_042444</name>
</gene>